<protein>
    <submittedName>
        <fullName evidence="1 2">Uncharacterized protein</fullName>
    </submittedName>
</protein>
<dbReference type="EMBL" id="JH993026">
    <property type="protein sequence ID" value="EKX41093.1"/>
    <property type="molecule type" value="Genomic_DNA"/>
</dbReference>
<dbReference type="Proteomes" id="UP000011087">
    <property type="component" value="Unassembled WGS sequence"/>
</dbReference>
<reference evidence="1 3" key="1">
    <citation type="journal article" date="2012" name="Nature">
        <title>Algal genomes reveal evolutionary mosaicism and the fate of nucleomorphs.</title>
        <authorList>
            <consortium name="DOE Joint Genome Institute"/>
            <person name="Curtis B.A."/>
            <person name="Tanifuji G."/>
            <person name="Burki F."/>
            <person name="Gruber A."/>
            <person name="Irimia M."/>
            <person name="Maruyama S."/>
            <person name="Arias M.C."/>
            <person name="Ball S.G."/>
            <person name="Gile G.H."/>
            <person name="Hirakawa Y."/>
            <person name="Hopkins J.F."/>
            <person name="Kuo A."/>
            <person name="Rensing S.A."/>
            <person name="Schmutz J."/>
            <person name="Symeonidi A."/>
            <person name="Elias M."/>
            <person name="Eveleigh R.J."/>
            <person name="Herman E.K."/>
            <person name="Klute M.J."/>
            <person name="Nakayama T."/>
            <person name="Obornik M."/>
            <person name="Reyes-Prieto A."/>
            <person name="Armbrust E.V."/>
            <person name="Aves S.J."/>
            <person name="Beiko R.G."/>
            <person name="Coutinho P."/>
            <person name="Dacks J.B."/>
            <person name="Durnford D.G."/>
            <person name="Fast N.M."/>
            <person name="Green B.R."/>
            <person name="Grisdale C.J."/>
            <person name="Hempel F."/>
            <person name="Henrissat B."/>
            <person name="Hoppner M.P."/>
            <person name="Ishida K."/>
            <person name="Kim E."/>
            <person name="Koreny L."/>
            <person name="Kroth P.G."/>
            <person name="Liu Y."/>
            <person name="Malik S.B."/>
            <person name="Maier U.G."/>
            <person name="McRose D."/>
            <person name="Mock T."/>
            <person name="Neilson J.A."/>
            <person name="Onodera N.T."/>
            <person name="Poole A.M."/>
            <person name="Pritham E.J."/>
            <person name="Richards T.A."/>
            <person name="Rocap G."/>
            <person name="Roy S.W."/>
            <person name="Sarai C."/>
            <person name="Schaack S."/>
            <person name="Shirato S."/>
            <person name="Slamovits C.H."/>
            <person name="Spencer D.F."/>
            <person name="Suzuki S."/>
            <person name="Worden A.Z."/>
            <person name="Zauner S."/>
            <person name="Barry K."/>
            <person name="Bell C."/>
            <person name="Bharti A.K."/>
            <person name="Crow J.A."/>
            <person name="Grimwood J."/>
            <person name="Kramer R."/>
            <person name="Lindquist E."/>
            <person name="Lucas S."/>
            <person name="Salamov A."/>
            <person name="McFadden G.I."/>
            <person name="Lane C.E."/>
            <person name="Keeling P.J."/>
            <person name="Gray M.W."/>
            <person name="Grigoriev I.V."/>
            <person name="Archibald J.M."/>
        </authorList>
    </citation>
    <scope>NUCLEOTIDE SEQUENCE</scope>
    <source>
        <strain evidence="1 3">CCMP2712</strain>
    </source>
</reference>
<organism evidence="1">
    <name type="scientific">Guillardia theta (strain CCMP2712)</name>
    <name type="common">Cryptophyte</name>
    <dbReference type="NCBI Taxonomy" id="905079"/>
    <lineage>
        <taxon>Eukaryota</taxon>
        <taxon>Cryptophyceae</taxon>
        <taxon>Pyrenomonadales</taxon>
        <taxon>Geminigeraceae</taxon>
        <taxon>Guillardia</taxon>
    </lineage>
</organism>
<reference evidence="3" key="2">
    <citation type="submission" date="2012-11" db="EMBL/GenBank/DDBJ databases">
        <authorList>
            <person name="Kuo A."/>
            <person name="Curtis B.A."/>
            <person name="Tanifuji G."/>
            <person name="Burki F."/>
            <person name="Gruber A."/>
            <person name="Irimia M."/>
            <person name="Maruyama S."/>
            <person name="Arias M.C."/>
            <person name="Ball S.G."/>
            <person name="Gile G.H."/>
            <person name="Hirakawa Y."/>
            <person name="Hopkins J.F."/>
            <person name="Rensing S.A."/>
            <person name="Schmutz J."/>
            <person name="Symeonidi A."/>
            <person name="Elias M."/>
            <person name="Eveleigh R.J."/>
            <person name="Herman E.K."/>
            <person name="Klute M.J."/>
            <person name="Nakayama T."/>
            <person name="Obornik M."/>
            <person name="Reyes-Prieto A."/>
            <person name="Armbrust E.V."/>
            <person name="Aves S.J."/>
            <person name="Beiko R.G."/>
            <person name="Coutinho P."/>
            <person name="Dacks J.B."/>
            <person name="Durnford D.G."/>
            <person name="Fast N.M."/>
            <person name="Green B.R."/>
            <person name="Grisdale C."/>
            <person name="Hempe F."/>
            <person name="Henrissat B."/>
            <person name="Hoppner M.P."/>
            <person name="Ishida K.-I."/>
            <person name="Kim E."/>
            <person name="Koreny L."/>
            <person name="Kroth P.G."/>
            <person name="Liu Y."/>
            <person name="Malik S.-B."/>
            <person name="Maier U.G."/>
            <person name="McRose D."/>
            <person name="Mock T."/>
            <person name="Neilson J.A."/>
            <person name="Onodera N.T."/>
            <person name="Poole A.M."/>
            <person name="Pritham E.J."/>
            <person name="Richards T.A."/>
            <person name="Rocap G."/>
            <person name="Roy S.W."/>
            <person name="Sarai C."/>
            <person name="Schaack S."/>
            <person name="Shirato S."/>
            <person name="Slamovits C.H."/>
            <person name="Spencer D.F."/>
            <person name="Suzuki S."/>
            <person name="Worden A.Z."/>
            <person name="Zauner S."/>
            <person name="Barry K."/>
            <person name="Bell C."/>
            <person name="Bharti A.K."/>
            <person name="Crow J.A."/>
            <person name="Grimwood J."/>
            <person name="Kramer R."/>
            <person name="Lindquist E."/>
            <person name="Lucas S."/>
            <person name="Salamov A."/>
            <person name="McFadden G.I."/>
            <person name="Lane C.E."/>
            <person name="Keeling P.J."/>
            <person name="Gray M.W."/>
            <person name="Grigoriev I.V."/>
            <person name="Archibald J.M."/>
        </authorList>
    </citation>
    <scope>NUCLEOTIDE SEQUENCE</scope>
    <source>
        <strain evidence="3">CCMP2712</strain>
    </source>
</reference>
<dbReference type="RefSeq" id="XP_005828073.1">
    <property type="nucleotide sequence ID" value="XM_005828016.1"/>
</dbReference>
<proteinExistence type="predicted"/>
<evidence type="ECO:0000313" key="2">
    <source>
        <dbReference type="EnsemblProtists" id="EKX41093"/>
    </source>
</evidence>
<dbReference type="HOGENOM" id="CLU_2215016_0_0_1"/>
<evidence type="ECO:0000313" key="3">
    <source>
        <dbReference type="Proteomes" id="UP000011087"/>
    </source>
</evidence>
<keyword evidence="3" id="KW-1185">Reference proteome</keyword>
<name>L1IXU3_GUITC</name>
<dbReference type="KEGG" id="gtt:GUITHDRAFT_153920"/>
<accession>L1IXU3</accession>
<gene>
    <name evidence="1" type="ORF">GUITHDRAFT_153920</name>
</gene>
<dbReference type="GeneID" id="17297714"/>
<reference evidence="2" key="3">
    <citation type="submission" date="2015-06" db="UniProtKB">
        <authorList>
            <consortium name="EnsemblProtists"/>
        </authorList>
    </citation>
    <scope>IDENTIFICATION</scope>
</reference>
<evidence type="ECO:0000313" key="1">
    <source>
        <dbReference type="EMBL" id="EKX41093.1"/>
    </source>
</evidence>
<dbReference type="PaxDb" id="55529-EKX41093"/>
<dbReference type="EnsemblProtists" id="EKX41093">
    <property type="protein sequence ID" value="EKX41093"/>
    <property type="gene ID" value="GUITHDRAFT_153920"/>
</dbReference>
<sequence>MKLELMLNKSRLILTRSKGKEMLEMGNFMLEDTIIGVFEGFPCIFVITTDEKHLKSLCKDNIERTPSSDCLHFYCRHETIRDEWVEIMKRRGAQIYRESCKRRLPSV</sequence>
<dbReference type="AlphaFoldDB" id="L1IXU3"/>